<dbReference type="Proteomes" id="UP000317318">
    <property type="component" value="Chromosome"/>
</dbReference>
<dbReference type="EMBL" id="CP036268">
    <property type="protein sequence ID" value="QDT36254.1"/>
    <property type="molecule type" value="Genomic_DNA"/>
</dbReference>
<organism evidence="3 4">
    <name type="scientific">Stratiformator vulcanicus</name>
    <dbReference type="NCBI Taxonomy" id="2527980"/>
    <lineage>
        <taxon>Bacteria</taxon>
        <taxon>Pseudomonadati</taxon>
        <taxon>Planctomycetota</taxon>
        <taxon>Planctomycetia</taxon>
        <taxon>Planctomycetales</taxon>
        <taxon>Planctomycetaceae</taxon>
        <taxon>Stratiformator</taxon>
    </lineage>
</organism>
<evidence type="ECO:0000313" key="4">
    <source>
        <dbReference type="Proteomes" id="UP000317318"/>
    </source>
</evidence>
<feature type="transmembrane region" description="Helical" evidence="2">
    <location>
        <begin position="137"/>
        <end position="161"/>
    </location>
</feature>
<evidence type="ECO:0008006" key="5">
    <source>
        <dbReference type="Google" id="ProtNLM"/>
    </source>
</evidence>
<keyword evidence="2" id="KW-0472">Membrane</keyword>
<dbReference type="OrthoDB" id="2955631at2"/>
<keyword evidence="2" id="KW-1133">Transmembrane helix</keyword>
<dbReference type="Pfam" id="PF10011">
    <property type="entry name" value="DUF2254"/>
    <property type="match status" value="1"/>
</dbReference>
<dbReference type="KEGG" id="svp:Pan189_06090"/>
<feature type="transmembrane region" description="Helical" evidence="2">
    <location>
        <begin position="58"/>
        <end position="85"/>
    </location>
</feature>
<feature type="compositionally biased region" description="Basic and acidic residues" evidence="1">
    <location>
        <begin position="445"/>
        <end position="454"/>
    </location>
</feature>
<accession>A0A517QXB8</accession>
<evidence type="ECO:0000313" key="3">
    <source>
        <dbReference type="EMBL" id="QDT36254.1"/>
    </source>
</evidence>
<keyword evidence="4" id="KW-1185">Reference proteome</keyword>
<evidence type="ECO:0000256" key="1">
    <source>
        <dbReference type="SAM" id="MobiDB-lite"/>
    </source>
</evidence>
<evidence type="ECO:0000256" key="2">
    <source>
        <dbReference type="SAM" id="Phobius"/>
    </source>
</evidence>
<keyword evidence="2" id="KW-0812">Transmembrane</keyword>
<sequence>MKTNVLYVVDVLRDSFWFLPIIAVLGTLSAAWGVLQIDEAIRLEDLRAFGWEPTSREAARLILTTLIGALVSVTGVVFSVLMLVLAQTSAQLGPRVIRTVIGSNIQQGTLAVLLGTTAFCLVTLRSIRDEFDSADPFLPEIALSISIVAFFFSIGMLIYFVHDVSRIIQVPHLIERISYELHKAITNRLSGNSRQAASEVGPSESFAMSTAITTKRSGYVQAYSREAIASIAEKENLRVRLDVRTGDFVTTERPFAEFLGDNSPSQDSIDKVRESLIVGPQGTPRDDIETSILQISEIGMRALSPGINDPRTAQMCLDRLTVALTELAGHGADAWRPPQEYRLVDEPSFDFDRMLNSAYGGILFYSAGFPPILQSLADGLECIAGKLVLDDALPAMRSFVEEMLDTIRREVPPGRFREAIVVQLKNLAEQLTPVKADQAEETPSGDDRHTSNGD</sequence>
<dbReference type="InterPro" id="IPR018723">
    <property type="entry name" value="DUF2254_membrane"/>
</dbReference>
<gene>
    <name evidence="3" type="ORF">Pan189_06090</name>
</gene>
<protein>
    <recommendedName>
        <fullName evidence="5">DUF2254 domain-containing protein</fullName>
    </recommendedName>
</protein>
<feature type="region of interest" description="Disordered" evidence="1">
    <location>
        <begin position="432"/>
        <end position="454"/>
    </location>
</feature>
<feature type="transmembrane region" description="Helical" evidence="2">
    <location>
        <begin position="16"/>
        <end position="37"/>
    </location>
</feature>
<dbReference type="AlphaFoldDB" id="A0A517QXB8"/>
<proteinExistence type="predicted"/>
<reference evidence="3 4" key="1">
    <citation type="submission" date="2019-02" db="EMBL/GenBank/DDBJ databases">
        <title>Deep-cultivation of Planctomycetes and their phenomic and genomic characterization uncovers novel biology.</title>
        <authorList>
            <person name="Wiegand S."/>
            <person name="Jogler M."/>
            <person name="Boedeker C."/>
            <person name="Pinto D."/>
            <person name="Vollmers J."/>
            <person name="Rivas-Marin E."/>
            <person name="Kohn T."/>
            <person name="Peeters S.H."/>
            <person name="Heuer A."/>
            <person name="Rast P."/>
            <person name="Oberbeckmann S."/>
            <person name="Bunk B."/>
            <person name="Jeske O."/>
            <person name="Meyerdierks A."/>
            <person name="Storesund J.E."/>
            <person name="Kallscheuer N."/>
            <person name="Luecker S."/>
            <person name="Lage O.M."/>
            <person name="Pohl T."/>
            <person name="Merkel B.J."/>
            <person name="Hornburger P."/>
            <person name="Mueller R.-W."/>
            <person name="Bruemmer F."/>
            <person name="Labrenz M."/>
            <person name="Spormann A.M."/>
            <person name="Op den Camp H."/>
            <person name="Overmann J."/>
            <person name="Amann R."/>
            <person name="Jetten M.S.M."/>
            <person name="Mascher T."/>
            <person name="Medema M.H."/>
            <person name="Devos D.P."/>
            <person name="Kaster A.-K."/>
            <person name="Ovreas L."/>
            <person name="Rohde M."/>
            <person name="Galperin M.Y."/>
            <person name="Jogler C."/>
        </authorList>
    </citation>
    <scope>NUCLEOTIDE SEQUENCE [LARGE SCALE GENOMIC DNA]</scope>
    <source>
        <strain evidence="3 4">Pan189</strain>
    </source>
</reference>
<feature type="transmembrane region" description="Helical" evidence="2">
    <location>
        <begin position="105"/>
        <end position="125"/>
    </location>
</feature>
<name>A0A517QXB8_9PLAN</name>
<dbReference type="RefSeq" id="WP_145362469.1">
    <property type="nucleotide sequence ID" value="NZ_CP036268.1"/>
</dbReference>